<sequence>MILPIVLDACTIINLLRIDEDDEFLLKNLKDLNLSISECVYNEVQKNANKNPLTKEQQDYITQQLPFFVTHIINPDDNLKKDYFDELKKFCNCTKDNGELHSALLSLHLCRKEGARLFFYTDDFPAKRQLSPYFIYQQIGAIGDSVDLLLFLFWSVSEFNDKQLKKYLQNLYSEYAIPLKTFLDKIETNKDAWLKAKPRDKKLRENLQKIAIGYSKLDFDTLTEAITFFKTNKTKYQGIYAIIKQHDCIDTETELTVKIKDVLSKMNNFKICKRLC</sequence>
<gene>
    <name evidence="1" type="ORF">EZS27_014959</name>
</gene>
<evidence type="ECO:0000313" key="1">
    <source>
        <dbReference type="EMBL" id="KAA6336917.1"/>
    </source>
</evidence>
<protein>
    <recommendedName>
        <fullName evidence="2">PIN domain-containing protein</fullName>
    </recommendedName>
</protein>
<comment type="caution">
    <text evidence="1">The sequence shown here is derived from an EMBL/GenBank/DDBJ whole genome shotgun (WGS) entry which is preliminary data.</text>
</comment>
<organism evidence="1">
    <name type="scientific">termite gut metagenome</name>
    <dbReference type="NCBI Taxonomy" id="433724"/>
    <lineage>
        <taxon>unclassified sequences</taxon>
        <taxon>metagenomes</taxon>
        <taxon>organismal metagenomes</taxon>
    </lineage>
</organism>
<dbReference type="AlphaFoldDB" id="A0A5J4RSC9"/>
<reference evidence="1" key="1">
    <citation type="submission" date="2019-03" db="EMBL/GenBank/DDBJ databases">
        <title>Single cell metagenomics reveals metabolic interactions within the superorganism composed of flagellate Streblomastix strix and complex community of Bacteroidetes bacteria on its surface.</title>
        <authorList>
            <person name="Treitli S.C."/>
            <person name="Kolisko M."/>
            <person name="Husnik F."/>
            <person name="Keeling P."/>
            <person name="Hampl V."/>
        </authorList>
    </citation>
    <scope>NUCLEOTIDE SEQUENCE</scope>
    <source>
        <strain evidence="1">STM</strain>
    </source>
</reference>
<accession>A0A5J4RSC9</accession>
<proteinExistence type="predicted"/>
<name>A0A5J4RSC9_9ZZZZ</name>
<evidence type="ECO:0008006" key="2">
    <source>
        <dbReference type="Google" id="ProtNLM"/>
    </source>
</evidence>
<dbReference type="EMBL" id="SNRY01000748">
    <property type="protein sequence ID" value="KAA6336917.1"/>
    <property type="molecule type" value="Genomic_DNA"/>
</dbReference>